<feature type="region of interest" description="Disordered" evidence="2">
    <location>
        <begin position="75"/>
        <end position="99"/>
    </location>
</feature>
<dbReference type="RefSeq" id="WP_133613590.1">
    <property type="nucleotide sequence ID" value="NZ_SNYW01000008.1"/>
</dbReference>
<proteinExistence type="inferred from homology"/>
<dbReference type="PANTHER" id="PTHR33383:SF1">
    <property type="entry name" value="MEMBRANE PROTEIN INSERTION EFFICIENCY FACTOR-RELATED"/>
    <property type="match status" value="1"/>
</dbReference>
<keyword evidence="4" id="KW-1185">Reference proteome</keyword>
<feature type="compositionally biased region" description="Basic and acidic residues" evidence="2">
    <location>
        <begin position="90"/>
        <end position="99"/>
    </location>
</feature>
<reference evidence="3 4" key="1">
    <citation type="submission" date="2019-03" db="EMBL/GenBank/DDBJ databases">
        <title>Genomic Encyclopedia of Type Strains, Phase III (KMG-III): the genomes of soil and plant-associated and newly described type strains.</title>
        <authorList>
            <person name="Whitman W."/>
        </authorList>
    </citation>
    <scope>NUCLEOTIDE SEQUENCE [LARGE SCALE GENOMIC DNA]</scope>
    <source>
        <strain evidence="3 4">CGMCC 1.7660</strain>
    </source>
</reference>
<comment type="caution">
    <text evidence="3">The sequence shown here is derived from an EMBL/GenBank/DDBJ whole genome shotgun (WGS) entry which is preliminary data.</text>
</comment>
<organism evidence="3 4">
    <name type="scientific">Dongia mobilis</name>
    <dbReference type="NCBI Taxonomy" id="578943"/>
    <lineage>
        <taxon>Bacteria</taxon>
        <taxon>Pseudomonadati</taxon>
        <taxon>Pseudomonadota</taxon>
        <taxon>Alphaproteobacteria</taxon>
        <taxon>Rhodospirillales</taxon>
        <taxon>Dongiaceae</taxon>
        <taxon>Dongia</taxon>
    </lineage>
</organism>
<dbReference type="PANTHER" id="PTHR33383">
    <property type="entry name" value="MEMBRANE PROTEIN INSERTION EFFICIENCY FACTOR-RELATED"/>
    <property type="match status" value="1"/>
</dbReference>
<dbReference type="HAMAP" id="MF_00386">
    <property type="entry name" value="UPF0161_YidD"/>
    <property type="match status" value="1"/>
</dbReference>
<dbReference type="OrthoDB" id="9801753at2"/>
<comment type="subcellular location">
    <subcellularLocation>
        <location evidence="1">Cell membrane</location>
        <topology evidence="1">Peripheral membrane protein</topology>
        <orientation evidence="1">Cytoplasmic side</orientation>
    </subcellularLocation>
</comment>
<evidence type="ECO:0000313" key="3">
    <source>
        <dbReference type="EMBL" id="TDQ82301.1"/>
    </source>
</evidence>
<dbReference type="AlphaFoldDB" id="A0A4R6WS39"/>
<sequence length="99" mass="11287">MRRLIRRLAGLPAVCGILLIRTYRLLLSPWLGYHCRFQPTCSAYGIEAISRHGLVKGGWLTLRRLARCHPWGGSGFEPVPPVEPTRSHAQCRDHAHQHR</sequence>
<accession>A0A4R6WS39</accession>
<dbReference type="InterPro" id="IPR002696">
    <property type="entry name" value="Membr_insert_effic_factor_YidD"/>
</dbReference>
<dbReference type="Proteomes" id="UP000295783">
    <property type="component" value="Unassembled WGS sequence"/>
</dbReference>
<protein>
    <recommendedName>
        <fullName evidence="1">Putative membrane protein insertion efficiency factor</fullName>
    </recommendedName>
</protein>
<dbReference type="SMART" id="SM01234">
    <property type="entry name" value="Haemolytic"/>
    <property type="match status" value="1"/>
</dbReference>
<name>A0A4R6WS39_9PROT</name>
<dbReference type="NCBIfam" id="TIGR00278">
    <property type="entry name" value="membrane protein insertion efficiency factor YidD"/>
    <property type="match status" value="1"/>
</dbReference>
<comment type="function">
    <text evidence="1">Could be involved in insertion of integral membrane proteins into the membrane.</text>
</comment>
<keyword evidence="1" id="KW-0472">Membrane</keyword>
<gene>
    <name evidence="3" type="ORF">A8950_2123</name>
</gene>
<comment type="similarity">
    <text evidence="1">Belongs to the UPF0161 family.</text>
</comment>
<keyword evidence="1" id="KW-1003">Cell membrane</keyword>
<dbReference type="GO" id="GO:0005886">
    <property type="term" value="C:plasma membrane"/>
    <property type="evidence" value="ECO:0007669"/>
    <property type="project" value="UniProtKB-SubCell"/>
</dbReference>
<dbReference type="EMBL" id="SNYW01000008">
    <property type="protein sequence ID" value="TDQ82301.1"/>
    <property type="molecule type" value="Genomic_DNA"/>
</dbReference>
<evidence type="ECO:0000256" key="2">
    <source>
        <dbReference type="SAM" id="MobiDB-lite"/>
    </source>
</evidence>
<evidence type="ECO:0000256" key="1">
    <source>
        <dbReference type="HAMAP-Rule" id="MF_00386"/>
    </source>
</evidence>
<evidence type="ECO:0000313" key="4">
    <source>
        <dbReference type="Proteomes" id="UP000295783"/>
    </source>
</evidence>
<dbReference type="Pfam" id="PF01809">
    <property type="entry name" value="YidD"/>
    <property type="match status" value="1"/>
</dbReference>